<protein>
    <submittedName>
        <fullName evidence="2">Uncharacterized protein</fullName>
    </submittedName>
</protein>
<dbReference type="Proteomes" id="UP000539710">
    <property type="component" value="Unassembled WGS sequence"/>
</dbReference>
<dbReference type="RefSeq" id="WP_181887786.1">
    <property type="nucleotide sequence ID" value="NZ_CP059472.1"/>
</dbReference>
<dbReference type="Proteomes" id="UP000515349">
    <property type="component" value="Chromosome"/>
</dbReference>
<reference evidence="4" key="2">
    <citation type="submission" date="2020-07" db="EMBL/GenBank/DDBJ databases">
        <title>Flavobacterium sp. xlx-214.</title>
        <authorList>
            <person name="Yang C."/>
        </authorList>
    </citation>
    <scope>NUCLEOTIDE SEQUENCE [LARGE SCALE GENOMIC DNA]</scope>
    <source>
        <strain evidence="4">CX-624</strain>
    </source>
</reference>
<evidence type="ECO:0000313" key="4">
    <source>
        <dbReference type="Proteomes" id="UP000539710"/>
    </source>
</evidence>
<evidence type="ECO:0000313" key="2">
    <source>
        <dbReference type="EMBL" id="QMS99443.1"/>
    </source>
</evidence>
<proteinExistence type="predicted"/>
<dbReference type="EMBL" id="JACEUX010000003">
    <property type="protein sequence ID" value="MBA5247695.1"/>
    <property type="molecule type" value="Genomic_DNA"/>
</dbReference>
<dbReference type="AlphaFoldDB" id="A0A7D7QG02"/>
<organism evidence="2 3">
    <name type="scientific">Marnyiella aurantia</name>
    <dbReference type="NCBI Taxonomy" id="2758037"/>
    <lineage>
        <taxon>Bacteria</taxon>
        <taxon>Pseudomonadati</taxon>
        <taxon>Bacteroidota</taxon>
        <taxon>Flavobacteriia</taxon>
        <taxon>Flavobacteriales</taxon>
        <taxon>Weeksellaceae</taxon>
        <taxon>Marnyiella</taxon>
    </lineage>
</organism>
<dbReference type="EMBL" id="CP059472">
    <property type="protein sequence ID" value="QMS99443.1"/>
    <property type="molecule type" value="Genomic_DNA"/>
</dbReference>
<evidence type="ECO:0000313" key="1">
    <source>
        <dbReference type="EMBL" id="MBA5247695.1"/>
    </source>
</evidence>
<reference evidence="2 3" key="1">
    <citation type="submission" date="2020-07" db="EMBL/GenBank/DDBJ databases">
        <title>Chryseobacterium sp.cx-624.</title>
        <authorList>
            <person name="Yang C."/>
        </authorList>
    </citation>
    <scope>NUCLEOTIDE SEQUENCE [LARGE SCALE GENOMIC DNA]</scope>
    <source>
        <strain evidence="2">Cx-624</strain>
        <strain evidence="3">cx-624</strain>
    </source>
</reference>
<gene>
    <name evidence="2" type="ORF">H1R16_05405</name>
    <name evidence="1" type="ORF">H2507_10995</name>
</gene>
<name>A0A7D7QG02_9FLAO</name>
<evidence type="ECO:0000313" key="3">
    <source>
        <dbReference type="Proteomes" id="UP000515349"/>
    </source>
</evidence>
<keyword evidence="4" id="KW-1185">Reference proteome</keyword>
<reference evidence="1" key="3">
    <citation type="submission" date="2020-07" db="EMBL/GenBank/DDBJ databases">
        <authorList>
            <person name="Yang C."/>
        </authorList>
    </citation>
    <scope>NUCLEOTIDE SEQUENCE</scope>
    <source>
        <strain evidence="1">Cx-624</strain>
    </source>
</reference>
<dbReference type="KEGG" id="cbau:H1R16_05405"/>
<sequence>MPNELNEKQLMLARSESHLYLANISSKTALKLNTPLAFFEKTFNTSFEELGCVGYNPDSEELTAIVKIKRPTGYSGNLCSAGSHIYVRFYVNYGGGWVDEGYVGANVHDIPDSKDCDQLLEKPMEFALRLKIDPKQKVCSQPVLPRVKAVLLWNTIPPANDPNLTQPGYVWGNVKEEQIQVKPVKINIPFINIGSLIEKAVLNPTVSLKNLTINNPAAEKSLGDAQKEYAADKVDFSQLVSDYKKANFNVEPHRAGAKLLVEAMTSNDPVIKSNIVSLFKANQLDFTKSLQDLIKSTGNTTYEEIGCVGLDYHKEAFVATFKAKKNFGYNGGLCTAGSKEYVTFWIKDASTNCQWVRVGTQVVVLHDIPGHSGLSYSAILPYDLTKLKTKCDAPRVIKVRAVLSWNVAPTGLDTPYWGNYKEAYVQIPPLPKGWNGKSPKMILLGGISVDNIDDTTGLTLPTAKFEINQNPVTNGSRFMGKISIHGISSPFAGMRYRIKVINLETGAMNYVNDPLHLVGYDSSGNIVHTTVVPNASNYYVYQPYQLNITSQLALFSPGTNARLNIVIEHEDGSSDSHRIQMDNTYPVPVMKINDEGECVHFKKGDVILGKFSATDNFIHKFTLSVAGGRFTDMDFEGVNQVIAPGEVNSFTRTVNVVNGEFKVTTATDKNCGNIVLVIEQKNVVDSAYMASPTYTNQAFCLKD</sequence>
<accession>A0A7D7QG02</accession>